<reference evidence="8" key="1">
    <citation type="journal article" date="2020" name="Phytopathology">
        <title>Genome sequence of the chestnut blight fungus Cryphonectria parasitica EP155: A fundamental resource for an archetypical invasive plant pathogen.</title>
        <authorList>
            <person name="Crouch J.A."/>
            <person name="Dawe A."/>
            <person name="Aerts A."/>
            <person name="Barry K."/>
            <person name="Churchill A.C.L."/>
            <person name="Grimwood J."/>
            <person name="Hillman B."/>
            <person name="Milgroom M.G."/>
            <person name="Pangilinan J."/>
            <person name="Smith M."/>
            <person name="Salamov A."/>
            <person name="Schmutz J."/>
            <person name="Yadav J."/>
            <person name="Grigoriev I.V."/>
            <person name="Nuss D."/>
        </authorList>
    </citation>
    <scope>NUCLEOTIDE SEQUENCE</scope>
    <source>
        <strain evidence="8">EP155</strain>
    </source>
</reference>
<dbReference type="GO" id="GO:0006888">
    <property type="term" value="P:endoplasmic reticulum to Golgi vesicle-mediated transport"/>
    <property type="evidence" value="ECO:0007669"/>
    <property type="project" value="InterPro"/>
</dbReference>
<feature type="region of interest" description="Disordered" evidence="6">
    <location>
        <begin position="183"/>
        <end position="215"/>
    </location>
</feature>
<evidence type="ECO:0000313" key="8">
    <source>
        <dbReference type="EMBL" id="KAF3761705.1"/>
    </source>
</evidence>
<keyword evidence="3 7" id="KW-0812">Transmembrane</keyword>
<dbReference type="PANTHER" id="PTHR21236:SF2">
    <property type="entry name" value="PROTEIN YIPF"/>
    <property type="match status" value="1"/>
</dbReference>
<evidence type="ECO:0000256" key="1">
    <source>
        <dbReference type="ARBA" id="ARBA00004141"/>
    </source>
</evidence>
<feature type="transmembrane region" description="Helical" evidence="7">
    <location>
        <begin position="288"/>
        <end position="306"/>
    </location>
</feature>
<feature type="transmembrane region" description="Helical" evidence="7">
    <location>
        <begin position="264"/>
        <end position="282"/>
    </location>
</feature>
<dbReference type="RefSeq" id="XP_040772684.1">
    <property type="nucleotide sequence ID" value="XM_040920869.1"/>
</dbReference>
<evidence type="ECO:0000256" key="6">
    <source>
        <dbReference type="SAM" id="MobiDB-lite"/>
    </source>
</evidence>
<sequence>MAQYGYGAQPQGNPAYAPQSAQNLQFYPSSYGAPNDVSGHAASSQSSYGYGAPSGTMGGGGANFGFGPAAGVSGRMGEQGGLRTGWLAAFSAEGYEGEPSLLEELDINFGHIQAKTIAVLNPFRRIDQHLMDDSDIIGPLIFLVCFGFLLALSGTLHFGYVYGLSLMGSTSLHVIISLMTPQDDADPGNPSPAGATPYAGASSPQPPSSQHGHHHHANELSATLTWSRSASVLGYCIIPLLAMSVVGVFMPMDTPMGIVMTSAAIMWCTYSASGMFCAVGRLRSMRGLVAYPLALFYVGFGIMTIFSSRGSGNMAKIVGSAGTS</sequence>
<dbReference type="OrthoDB" id="440385at2759"/>
<accession>A0A9P5CLD1</accession>
<keyword evidence="9" id="KW-1185">Reference proteome</keyword>
<evidence type="ECO:0000256" key="7">
    <source>
        <dbReference type="SAM" id="Phobius"/>
    </source>
</evidence>
<proteinExistence type="inferred from homology"/>
<dbReference type="InterPro" id="IPR045231">
    <property type="entry name" value="Yip1/4-like"/>
</dbReference>
<gene>
    <name evidence="8" type="ORF">M406DRAFT_333761</name>
</gene>
<evidence type="ECO:0000313" key="9">
    <source>
        <dbReference type="Proteomes" id="UP000803844"/>
    </source>
</evidence>
<dbReference type="EMBL" id="MU032351">
    <property type="protein sequence ID" value="KAF3761705.1"/>
    <property type="molecule type" value="Genomic_DNA"/>
</dbReference>
<dbReference type="AlphaFoldDB" id="A0A9P5CLD1"/>
<keyword evidence="4 7" id="KW-1133">Transmembrane helix</keyword>
<organism evidence="8 9">
    <name type="scientific">Cryphonectria parasitica (strain ATCC 38755 / EP155)</name>
    <dbReference type="NCBI Taxonomy" id="660469"/>
    <lineage>
        <taxon>Eukaryota</taxon>
        <taxon>Fungi</taxon>
        <taxon>Dikarya</taxon>
        <taxon>Ascomycota</taxon>
        <taxon>Pezizomycotina</taxon>
        <taxon>Sordariomycetes</taxon>
        <taxon>Sordariomycetidae</taxon>
        <taxon>Diaporthales</taxon>
        <taxon>Cryphonectriaceae</taxon>
        <taxon>Cryphonectria-Endothia species complex</taxon>
        <taxon>Cryphonectria</taxon>
    </lineage>
</organism>
<comment type="subcellular location">
    <subcellularLocation>
        <location evidence="1">Membrane</location>
        <topology evidence="1">Multi-pass membrane protein</topology>
    </subcellularLocation>
</comment>
<evidence type="ECO:0000256" key="5">
    <source>
        <dbReference type="ARBA" id="ARBA00023136"/>
    </source>
</evidence>
<keyword evidence="5 7" id="KW-0472">Membrane</keyword>
<dbReference type="PANTHER" id="PTHR21236">
    <property type="entry name" value="GOLGI MEMBRANE PROTEIN YIP1"/>
    <property type="match status" value="1"/>
</dbReference>
<dbReference type="GO" id="GO:0048280">
    <property type="term" value="P:vesicle fusion with Golgi apparatus"/>
    <property type="evidence" value="ECO:0007669"/>
    <property type="project" value="TreeGrafter"/>
</dbReference>
<feature type="transmembrane region" description="Helical" evidence="7">
    <location>
        <begin position="140"/>
        <end position="162"/>
    </location>
</feature>
<evidence type="ECO:0000256" key="3">
    <source>
        <dbReference type="ARBA" id="ARBA00022692"/>
    </source>
</evidence>
<dbReference type="GeneID" id="63837998"/>
<dbReference type="GO" id="GO:0016020">
    <property type="term" value="C:membrane"/>
    <property type="evidence" value="ECO:0007669"/>
    <property type="project" value="UniProtKB-SubCell"/>
</dbReference>
<dbReference type="GO" id="GO:0005802">
    <property type="term" value="C:trans-Golgi network"/>
    <property type="evidence" value="ECO:0007669"/>
    <property type="project" value="TreeGrafter"/>
</dbReference>
<dbReference type="Proteomes" id="UP000803844">
    <property type="component" value="Unassembled WGS sequence"/>
</dbReference>
<feature type="transmembrane region" description="Helical" evidence="7">
    <location>
        <begin position="232"/>
        <end position="252"/>
    </location>
</feature>
<protein>
    <submittedName>
        <fullName evidence="8">Yip1-domain-containing protein</fullName>
    </submittedName>
</protein>
<comment type="similarity">
    <text evidence="2">Belongs to the YIP1 family.</text>
</comment>
<evidence type="ECO:0000256" key="2">
    <source>
        <dbReference type="ARBA" id="ARBA00010596"/>
    </source>
</evidence>
<comment type="caution">
    <text evidence="8">The sequence shown here is derived from an EMBL/GenBank/DDBJ whole genome shotgun (WGS) entry which is preliminary data.</text>
</comment>
<evidence type="ECO:0000256" key="4">
    <source>
        <dbReference type="ARBA" id="ARBA00022989"/>
    </source>
</evidence>
<name>A0A9P5CLD1_CRYP1</name>